<sequence>MAERQRAEQRRLEAFTRISVFEYRGVDAPPRSPQVLSRQEYVLGMEPLNTEDVRARNSSEILARLVREHAAILTASKDNMLSSTKSSLACRDTQRMMLEALQDAEKVPKEKSQNELARAFAAPAAFAAATVLALLGGGSGMYLYLA</sequence>
<keyword evidence="1" id="KW-0472">Membrane</keyword>
<proteinExistence type="predicted"/>
<dbReference type="EMBL" id="JANBUO010000007">
    <property type="protein sequence ID" value="KAJ2809210.1"/>
    <property type="molecule type" value="Genomic_DNA"/>
</dbReference>
<keyword evidence="1" id="KW-1133">Transmembrane helix</keyword>
<evidence type="ECO:0000313" key="2">
    <source>
        <dbReference type="EMBL" id="KAJ2809210.1"/>
    </source>
</evidence>
<evidence type="ECO:0000313" key="3">
    <source>
        <dbReference type="Proteomes" id="UP001140094"/>
    </source>
</evidence>
<feature type="transmembrane region" description="Helical" evidence="1">
    <location>
        <begin position="119"/>
        <end position="145"/>
    </location>
</feature>
<organism evidence="2 3">
    <name type="scientific">Coemansia guatemalensis</name>
    <dbReference type="NCBI Taxonomy" id="2761395"/>
    <lineage>
        <taxon>Eukaryota</taxon>
        <taxon>Fungi</taxon>
        <taxon>Fungi incertae sedis</taxon>
        <taxon>Zoopagomycota</taxon>
        <taxon>Kickxellomycotina</taxon>
        <taxon>Kickxellomycetes</taxon>
        <taxon>Kickxellales</taxon>
        <taxon>Kickxellaceae</taxon>
        <taxon>Coemansia</taxon>
    </lineage>
</organism>
<dbReference type="OrthoDB" id="5591916at2759"/>
<evidence type="ECO:0000256" key="1">
    <source>
        <dbReference type="SAM" id="Phobius"/>
    </source>
</evidence>
<name>A0A9W8LX25_9FUNG</name>
<comment type="caution">
    <text evidence="2">The sequence shown here is derived from an EMBL/GenBank/DDBJ whole genome shotgun (WGS) entry which is preliminary data.</text>
</comment>
<keyword evidence="3" id="KW-1185">Reference proteome</keyword>
<gene>
    <name evidence="2" type="ORF">H4R20_000274</name>
</gene>
<keyword evidence="1" id="KW-0812">Transmembrane</keyword>
<protein>
    <submittedName>
        <fullName evidence="2">Uncharacterized protein</fullName>
    </submittedName>
</protein>
<dbReference type="AlphaFoldDB" id="A0A9W8LX25"/>
<reference evidence="2" key="1">
    <citation type="submission" date="2022-07" db="EMBL/GenBank/DDBJ databases">
        <title>Phylogenomic reconstructions and comparative analyses of Kickxellomycotina fungi.</title>
        <authorList>
            <person name="Reynolds N.K."/>
            <person name="Stajich J.E."/>
            <person name="Barry K."/>
            <person name="Grigoriev I.V."/>
            <person name="Crous P."/>
            <person name="Smith M.E."/>
        </authorList>
    </citation>
    <scope>NUCLEOTIDE SEQUENCE</scope>
    <source>
        <strain evidence="2">NRRL 1565</strain>
    </source>
</reference>
<dbReference type="Proteomes" id="UP001140094">
    <property type="component" value="Unassembled WGS sequence"/>
</dbReference>
<accession>A0A9W8LX25</accession>